<dbReference type="Gramene" id="HORVU.MOREX.r2.1HG0009410.1">
    <property type="protein sequence ID" value="HORVU.MOREX.r2.1HG0009410.1.CDS.1"/>
    <property type="gene ID" value="HORVU.MOREX.r2.1HG0009410"/>
</dbReference>
<dbReference type="PaxDb" id="4513-MLOC_67967.1"/>
<evidence type="ECO:0000256" key="1">
    <source>
        <dbReference type="ARBA" id="ARBA00002177"/>
    </source>
</evidence>
<dbReference type="SMR" id="M0YCU7"/>
<dbReference type="InterPro" id="IPR036354">
    <property type="entry name" value="Prot_inh_pot1_sf"/>
</dbReference>
<dbReference type="OMA" id="RIFHNDK"/>
<evidence type="ECO:0000256" key="2">
    <source>
        <dbReference type="ARBA" id="ARBA00008210"/>
    </source>
</evidence>
<keyword evidence="3" id="KW-0646">Protease inhibitor</keyword>
<dbReference type="GO" id="GO:0009611">
    <property type="term" value="P:response to wounding"/>
    <property type="evidence" value="ECO:0007669"/>
    <property type="project" value="InterPro"/>
</dbReference>
<dbReference type="PRINTS" id="PR00292">
    <property type="entry name" value="POTATOINHBTR"/>
</dbReference>
<evidence type="ECO:0000313" key="6">
    <source>
        <dbReference type="Proteomes" id="UP000011116"/>
    </source>
</evidence>
<evidence type="ECO:0000256" key="4">
    <source>
        <dbReference type="ARBA" id="ARBA00022900"/>
    </source>
</evidence>
<evidence type="ECO:0008006" key="7">
    <source>
        <dbReference type="Google" id="ProtNLM"/>
    </source>
</evidence>
<dbReference type="STRING" id="112509.M0YCU7"/>
<reference evidence="5" key="3">
    <citation type="submission" date="2022-01" db="UniProtKB">
        <authorList>
            <consortium name="EnsemblPlants"/>
        </authorList>
    </citation>
    <scope>IDENTIFICATION</scope>
    <source>
        <strain evidence="5">subsp. vulgare</strain>
    </source>
</reference>
<protein>
    <recommendedName>
        <fullName evidence="7">Subtilisin-chymotrypsin inhibitor-2A</fullName>
    </recommendedName>
</protein>
<reference evidence="5" key="2">
    <citation type="submission" date="2020-10" db="EMBL/GenBank/DDBJ databases">
        <authorList>
            <person name="Scholz U."/>
            <person name="Mascher M."/>
            <person name="Fiebig A."/>
        </authorList>
    </citation>
    <scope>NUCLEOTIDE SEQUENCE [LARGE SCALE GENOMIC DNA]</scope>
    <source>
        <strain evidence="5">cv. Morex</strain>
    </source>
</reference>
<dbReference type="Gramene" id="HORVU.MOREX.r3.1HG0012480.1">
    <property type="protein sequence ID" value="HORVU.MOREX.r3.1HG0012480.1.CDS1"/>
    <property type="gene ID" value="HORVU.MOREX.r3.1HG0012480"/>
</dbReference>
<organism evidence="5 6">
    <name type="scientific">Hordeum vulgare subsp. vulgare</name>
    <name type="common">Domesticated barley</name>
    <dbReference type="NCBI Taxonomy" id="112509"/>
    <lineage>
        <taxon>Eukaryota</taxon>
        <taxon>Viridiplantae</taxon>
        <taxon>Streptophyta</taxon>
        <taxon>Embryophyta</taxon>
        <taxon>Tracheophyta</taxon>
        <taxon>Spermatophyta</taxon>
        <taxon>Magnoliopsida</taxon>
        <taxon>Liliopsida</taxon>
        <taxon>Poales</taxon>
        <taxon>Poaceae</taxon>
        <taxon>BOP clade</taxon>
        <taxon>Pooideae</taxon>
        <taxon>Triticodae</taxon>
        <taxon>Triticeae</taxon>
        <taxon>Hordeinae</taxon>
        <taxon>Hordeum</taxon>
    </lineage>
</organism>
<evidence type="ECO:0000256" key="3">
    <source>
        <dbReference type="ARBA" id="ARBA00022690"/>
    </source>
</evidence>
<dbReference type="SUPFAM" id="SSF54654">
    <property type="entry name" value="CI-2 family of serine protease inhibitors"/>
    <property type="match status" value="1"/>
</dbReference>
<dbReference type="GO" id="GO:0004867">
    <property type="term" value="F:serine-type endopeptidase inhibitor activity"/>
    <property type="evidence" value="ECO:0007669"/>
    <property type="project" value="UniProtKB-KW"/>
</dbReference>
<dbReference type="AlphaFoldDB" id="M0YCU7"/>
<proteinExistence type="inferred from homology"/>
<dbReference type="InterPro" id="IPR000864">
    <property type="entry name" value="Prot_inh_pot1"/>
</dbReference>
<reference evidence="6" key="1">
    <citation type="journal article" date="2012" name="Nature">
        <title>A physical, genetic and functional sequence assembly of the barley genome.</title>
        <authorList>
            <consortium name="The International Barley Genome Sequencing Consortium"/>
            <person name="Mayer K.F."/>
            <person name="Waugh R."/>
            <person name="Brown J.W."/>
            <person name="Schulman A."/>
            <person name="Langridge P."/>
            <person name="Platzer M."/>
            <person name="Fincher G.B."/>
            <person name="Muehlbauer G.J."/>
            <person name="Sato K."/>
            <person name="Close T.J."/>
            <person name="Wise R.P."/>
            <person name="Stein N."/>
        </authorList>
    </citation>
    <scope>NUCLEOTIDE SEQUENCE [LARGE SCALE GENOMIC DNA]</scope>
    <source>
        <strain evidence="6">cv. Morex</strain>
    </source>
</reference>
<sequence length="72" mass="7792">MSSSEVAVSECKKTSWPEVVGLTIKEAKEIILKDKPEADIVVVPVGSAVTEDFRPNRVRIFVGTVAETPHIG</sequence>
<dbReference type="InParanoid" id="M0YCU7"/>
<comment type="function">
    <text evidence="1">Inhibits both subtilisin and chymotrypsin.</text>
</comment>
<keyword evidence="6" id="KW-1185">Reference proteome</keyword>
<keyword evidence="4" id="KW-0722">Serine protease inhibitor</keyword>
<dbReference type="Pfam" id="PF00280">
    <property type="entry name" value="potato_inhibit"/>
    <property type="match status" value="1"/>
</dbReference>
<name>M0YCU7_HORVV</name>
<evidence type="ECO:0000313" key="5">
    <source>
        <dbReference type="EnsemblPlants" id="HORVU.MOREX.r3.1HG0012480.1.CDS1"/>
    </source>
</evidence>
<dbReference type="EnsemblPlants" id="HORVU.MOREX.r3.1HG0012480.1">
    <property type="protein sequence ID" value="HORVU.MOREX.r3.1HG0012480.1.CDS1"/>
    <property type="gene ID" value="HORVU.MOREX.r3.1HG0012480"/>
</dbReference>
<dbReference type="FunCoup" id="M0YCU7">
    <property type="interactions" value="97"/>
</dbReference>
<comment type="similarity">
    <text evidence="2">Belongs to the protease inhibitor I13 (potato type I serine protease inhibitor) family.</text>
</comment>
<dbReference type="eggNOG" id="ENOG502SC2H">
    <property type="taxonomic scope" value="Eukaryota"/>
</dbReference>
<dbReference type="PANTHER" id="PTHR33091:SF115">
    <property type="entry name" value="MBD DOMAIN-CONTAINING PROTEIN"/>
    <property type="match status" value="1"/>
</dbReference>
<dbReference type="Proteomes" id="UP000011116">
    <property type="component" value="Chromosome 1H"/>
</dbReference>
<accession>M0YCU7</accession>
<dbReference type="PANTHER" id="PTHR33091">
    <property type="entry name" value="PROTEIN, PUTATIVE, EXPRESSED-RELATED"/>
    <property type="match status" value="1"/>
</dbReference>
<dbReference type="Gene3D" id="3.30.10.10">
    <property type="entry name" value="Trypsin Inhibitor V, subunit A"/>
    <property type="match status" value="1"/>
</dbReference>